<gene>
    <name evidence="1" type="ORF">PCOR1329_LOCUS60275</name>
</gene>
<dbReference type="EMBL" id="CAUYUJ010017540">
    <property type="protein sequence ID" value="CAK0875661.1"/>
    <property type="molecule type" value="Genomic_DNA"/>
</dbReference>
<dbReference type="Proteomes" id="UP001189429">
    <property type="component" value="Unassembled WGS sequence"/>
</dbReference>
<comment type="caution">
    <text evidence="1">The sequence shown here is derived from an EMBL/GenBank/DDBJ whole genome shotgun (WGS) entry which is preliminary data.</text>
</comment>
<evidence type="ECO:0000313" key="2">
    <source>
        <dbReference type="Proteomes" id="UP001189429"/>
    </source>
</evidence>
<reference evidence="1" key="1">
    <citation type="submission" date="2023-10" db="EMBL/GenBank/DDBJ databases">
        <authorList>
            <person name="Chen Y."/>
            <person name="Shah S."/>
            <person name="Dougan E. K."/>
            <person name="Thang M."/>
            <person name="Chan C."/>
        </authorList>
    </citation>
    <scope>NUCLEOTIDE SEQUENCE [LARGE SCALE GENOMIC DNA]</scope>
</reference>
<name>A0ABN9VTT0_9DINO</name>
<protein>
    <submittedName>
        <fullName evidence="1">Uncharacterized protein</fullName>
    </submittedName>
</protein>
<keyword evidence="2" id="KW-1185">Reference proteome</keyword>
<sequence length="256" mass="27730">PSQHTWTHVERSIARRSLHGGGLPAGRPAGFMRWEDDPGGALLQDLRQRSAEETGRYALLQARFLKQPGLDVAQTDLYKIATFFRTLPSEEQKRLICNAVAGFVTMPDGVRKEMAAVACELVRDCLSVVRDGSADEPTDSPRDNLSMPPMLANVLKVMAGGGFYDLELHDQQSLIQEATQAAVSAGPSNGPPMRELVEFACEVHAGLSSRERKQLSKTVAAPRLLGEGQMWIAERVLQTNGFPPGAAGAGWPLLSA</sequence>
<accession>A0ABN9VTT0</accession>
<feature type="non-terminal residue" evidence="1">
    <location>
        <position position="1"/>
    </location>
</feature>
<proteinExistence type="predicted"/>
<organism evidence="1 2">
    <name type="scientific">Prorocentrum cordatum</name>
    <dbReference type="NCBI Taxonomy" id="2364126"/>
    <lineage>
        <taxon>Eukaryota</taxon>
        <taxon>Sar</taxon>
        <taxon>Alveolata</taxon>
        <taxon>Dinophyceae</taxon>
        <taxon>Prorocentrales</taxon>
        <taxon>Prorocentraceae</taxon>
        <taxon>Prorocentrum</taxon>
    </lineage>
</organism>
<evidence type="ECO:0000313" key="1">
    <source>
        <dbReference type="EMBL" id="CAK0875661.1"/>
    </source>
</evidence>